<dbReference type="eggNOG" id="COG2064">
    <property type="taxonomic scope" value="Bacteria"/>
</dbReference>
<evidence type="ECO:0000313" key="8">
    <source>
        <dbReference type="EMBL" id="ACY19850.1"/>
    </source>
</evidence>
<organism evidence="8 9">
    <name type="scientific">Gordonia bronchialis (strain ATCC 25592 / DSM 43247 / BCRC 13721 / JCM 3198 / KCTC 3076 / NBRC 16047 / NCTC 10667)</name>
    <name type="common">Rhodococcus bronchialis</name>
    <dbReference type="NCBI Taxonomy" id="526226"/>
    <lineage>
        <taxon>Bacteria</taxon>
        <taxon>Bacillati</taxon>
        <taxon>Actinomycetota</taxon>
        <taxon>Actinomycetes</taxon>
        <taxon>Mycobacteriales</taxon>
        <taxon>Gordoniaceae</taxon>
        <taxon>Gordonia</taxon>
    </lineage>
</organism>
<sequence length="202" mass="20285">MTVSIALMVAGAAAVLWPAPRWLLYRVVDPPPAPTREPRWLGVRSDSDDPFAVAAAFDLFAVCLRAGLPVGTAAATVAASAPASLAGPLTEVADLLGLGADPDTAWSVLTASDTPVVGAQPHLDALASMARRSARAGSSLAAGLAELADETRRQAHDTATAAAERAGVAISGPLGLCFLPAFVCLGIVPVVIGLASTVLGGM</sequence>
<keyword evidence="4 6" id="KW-1133">Transmembrane helix</keyword>
<evidence type="ECO:0000313" key="9">
    <source>
        <dbReference type="Proteomes" id="UP000001219"/>
    </source>
</evidence>
<dbReference type="Proteomes" id="UP000001219">
    <property type="component" value="Chromosome"/>
</dbReference>
<comment type="subcellular location">
    <subcellularLocation>
        <location evidence="1">Cell membrane</location>
        <topology evidence="1">Multi-pass membrane protein</topology>
    </subcellularLocation>
</comment>
<proteinExistence type="predicted"/>
<dbReference type="AlphaFoldDB" id="D0LED2"/>
<keyword evidence="5 6" id="KW-0472">Membrane</keyword>
<dbReference type="PANTHER" id="PTHR35007">
    <property type="entry name" value="INTEGRAL MEMBRANE PROTEIN-RELATED"/>
    <property type="match status" value="1"/>
</dbReference>
<keyword evidence="2" id="KW-1003">Cell membrane</keyword>
<keyword evidence="9" id="KW-1185">Reference proteome</keyword>
<evidence type="ECO:0000256" key="6">
    <source>
        <dbReference type="SAM" id="Phobius"/>
    </source>
</evidence>
<dbReference type="STRING" id="526226.Gbro_0520"/>
<dbReference type="HOGENOM" id="CLU_064089_1_0_11"/>
<evidence type="ECO:0000256" key="5">
    <source>
        <dbReference type="ARBA" id="ARBA00023136"/>
    </source>
</evidence>
<gene>
    <name evidence="8" type="ordered locus">Gbro_0520</name>
</gene>
<keyword evidence="3 6" id="KW-0812">Transmembrane</keyword>
<dbReference type="GO" id="GO:0005886">
    <property type="term" value="C:plasma membrane"/>
    <property type="evidence" value="ECO:0007669"/>
    <property type="project" value="UniProtKB-SubCell"/>
</dbReference>
<evidence type="ECO:0000256" key="3">
    <source>
        <dbReference type="ARBA" id="ARBA00022692"/>
    </source>
</evidence>
<evidence type="ECO:0000259" key="7">
    <source>
        <dbReference type="Pfam" id="PF00482"/>
    </source>
</evidence>
<dbReference type="EMBL" id="CP001802">
    <property type="protein sequence ID" value="ACY19850.1"/>
    <property type="molecule type" value="Genomic_DNA"/>
</dbReference>
<reference evidence="9" key="1">
    <citation type="submission" date="2009-10" db="EMBL/GenBank/DDBJ databases">
        <title>The complete chromosome of Gordonia bronchialis DSM 43247.</title>
        <authorList>
            <consortium name="US DOE Joint Genome Institute (JGI-PGF)"/>
            <person name="Lucas S."/>
            <person name="Copeland A."/>
            <person name="Lapidus A."/>
            <person name="Glavina del Rio T."/>
            <person name="Dalin E."/>
            <person name="Tice H."/>
            <person name="Bruce D."/>
            <person name="Goodwin L."/>
            <person name="Pitluck S."/>
            <person name="Kyrpides N."/>
            <person name="Mavromatis K."/>
            <person name="Ivanova N."/>
            <person name="Ovchinnikova G."/>
            <person name="Saunders E."/>
            <person name="Brettin T."/>
            <person name="Detter J.C."/>
            <person name="Han C."/>
            <person name="Larimer F."/>
            <person name="Land M."/>
            <person name="Hauser L."/>
            <person name="Markowitz V."/>
            <person name="Cheng J.-F."/>
            <person name="Hugenholtz P."/>
            <person name="Woyke T."/>
            <person name="Wu D."/>
            <person name="Jando M."/>
            <person name="Schneider S."/>
            <person name="Goeker M."/>
            <person name="Klenk H.-P."/>
            <person name="Eisen J.A."/>
        </authorList>
    </citation>
    <scope>NUCLEOTIDE SEQUENCE [LARGE SCALE GENOMIC DNA]</scope>
    <source>
        <strain evidence="9">ATCC 25592 / DSM 43247 / BCRC 13721 / JCM 3198 / KCTC 3076 / NBRC 16047 / NCTC 10667</strain>
    </source>
</reference>
<dbReference type="PANTHER" id="PTHR35007:SF3">
    <property type="entry name" value="POSSIBLE CONSERVED ALANINE RICH MEMBRANE PROTEIN"/>
    <property type="match status" value="1"/>
</dbReference>
<evidence type="ECO:0000256" key="1">
    <source>
        <dbReference type="ARBA" id="ARBA00004651"/>
    </source>
</evidence>
<protein>
    <submittedName>
        <fullName evidence="8">Type II secretion system F domain protein</fullName>
    </submittedName>
</protein>
<dbReference type="Pfam" id="PF00482">
    <property type="entry name" value="T2SSF"/>
    <property type="match status" value="1"/>
</dbReference>
<accession>D0LED2</accession>
<evidence type="ECO:0000256" key="2">
    <source>
        <dbReference type="ARBA" id="ARBA00022475"/>
    </source>
</evidence>
<reference evidence="8 9" key="2">
    <citation type="journal article" date="2010" name="Stand. Genomic Sci.">
        <title>Complete genome sequence of Gordonia bronchialis type strain (3410).</title>
        <authorList>
            <person name="Ivanova N."/>
            <person name="Sikorski J."/>
            <person name="Jando M."/>
            <person name="Lapidus A."/>
            <person name="Nolan M."/>
            <person name="Lucas S."/>
            <person name="Del Rio T.G."/>
            <person name="Tice H."/>
            <person name="Copeland A."/>
            <person name="Cheng J.F."/>
            <person name="Chen F."/>
            <person name="Bruce D."/>
            <person name="Goodwin L."/>
            <person name="Pitluck S."/>
            <person name="Mavromatis K."/>
            <person name="Ovchinnikova G."/>
            <person name="Pati A."/>
            <person name="Chen A."/>
            <person name="Palaniappan K."/>
            <person name="Land M."/>
            <person name="Hauser L."/>
            <person name="Chang Y.J."/>
            <person name="Jeffries C.D."/>
            <person name="Chain P."/>
            <person name="Saunders E."/>
            <person name="Han C."/>
            <person name="Detter J.C."/>
            <person name="Brettin T."/>
            <person name="Rohde M."/>
            <person name="Goker M."/>
            <person name="Bristow J."/>
            <person name="Eisen J.A."/>
            <person name="Markowitz V."/>
            <person name="Hugenholtz P."/>
            <person name="Klenk H.P."/>
            <person name="Kyrpides N.C."/>
        </authorList>
    </citation>
    <scope>NUCLEOTIDE SEQUENCE [LARGE SCALE GENOMIC DNA]</scope>
    <source>
        <strain evidence="9">ATCC 25592 / DSM 43247 / BCRC 13721 / JCM 3198 / KCTC 3076 / NBRC 16047 / NCTC 10667</strain>
    </source>
</reference>
<evidence type="ECO:0000256" key="4">
    <source>
        <dbReference type="ARBA" id="ARBA00022989"/>
    </source>
</evidence>
<feature type="transmembrane region" description="Helical" evidence="6">
    <location>
        <begin position="178"/>
        <end position="199"/>
    </location>
</feature>
<dbReference type="KEGG" id="gbr:Gbro_0520"/>
<dbReference type="InterPro" id="IPR018076">
    <property type="entry name" value="T2SS_GspF_dom"/>
</dbReference>
<feature type="domain" description="Type II secretion system protein GspF" evidence="7">
    <location>
        <begin position="57"/>
        <end position="184"/>
    </location>
</feature>
<name>D0LED2_GORB4</name>